<dbReference type="EMBL" id="BAABHJ010000040">
    <property type="protein sequence ID" value="GAA4618134.1"/>
    <property type="molecule type" value="Genomic_DNA"/>
</dbReference>
<evidence type="ECO:0000256" key="2">
    <source>
        <dbReference type="ARBA" id="ARBA00023002"/>
    </source>
</evidence>
<protein>
    <submittedName>
        <fullName evidence="4">Zinc-binding dehydrogenase</fullName>
    </submittedName>
</protein>
<evidence type="ECO:0000313" key="5">
    <source>
        <dbReference type="Proteomes" id="UP001500212"/>
    </source>
</evidence>
<dbReference type="SUPFAM" id="SSF51735">
    <property type="entry name" value="NAD(P)-binding Rossmann-fold domains"/>
    <property type="match status" value="1"/>
</dbReference>
<dbReference type="Gene3D" id="3.90.180.10">
    <property type="entry name" value="Medium-chain alcohol dehydrogenases, catalytic domain"/>
    <property type="match status" value="1"/>
</dbReference>
<dbReference type="PANTHER" id="PTHR48106">
    <property type="entry name" value="QUINONE OXIDOREDUCTASE PIG3-RELATED"/>
    <property type="match status" value="1"/>
</dbReference>
<dbReference type="InterPro" id="IPR020843">
    <property type="entry name" value="ER"/>
</dbReference>
<dbReference type="PANTHER" id="PTHR48106:SF13">
    <property type="entry name" value="QUINONE OXIDOREDUCTASE-RELATED"/>
    <property type="match status" value="1"/>
</dbReference>
<name>A0ABP8TWZ5_9ACTN</name>
<evidence type="ECO:0000256" key="1">
    <source>
        <dbReference type="ARBA" id="ARBA00022857"/>
    </source>
</evidence>
<evidence type="ECO:0000259" key="3">
    <source>
        <dbReference type="SMART" id="SM00829"/>
    </source>
</evidence>
<keyword evidence="2" id="KW-0560">Oxidoreductase</keyword>
<comment type="caution">
    <text evidence="4">The sequence shown here is derived from an EMBL/GenBank/DDBJ whole genome shotgun (WGS) entry which is preliminary data.</text>
</comment>
<dbReference type="InterPro" id="IPR036291">
    <property type="entry name" value="NAD(P)-bd_dom_sf"/>
</dbReference>
<dbReference type="SUPFAM" id="SSF50129">
    <property type="entry name" value="GroES-like"/>
    <property type="match status" value="1"/>
</dbReference>
<dbReference type="Pfam" id="PF00107">
    <property type="entry name" value="ADH_zinc_N"/>
    <property type="match status" value="1"/>
</dbReference>
<dbReference type="InterPro" id="IPR011032">
    <property type="entry name" value="GroES-like_sf"/>
</dbReference>
<organism evidence="4 5">
    <name type="scientific">Actinoallomurus liliacearum</name>
    <dbReference type="NCBI Taxonomy" id="1080073"/>
    <lineage>
        <taxon>Bacteria</taxon>
        <taxon>Bacillati</taxon>
        <taxon>Actinomycetota</taxon>
        <taxon>Actinomycetes</taxon>
        <taxon>Streptosporangiales</taxon>
        <taxon>Thermomonosporaceae</taxon>
        <taxon>Actinoallomurus</taxon>
    </lineage>
</organism>
<accession>A0ABP8TWZ5</accession>
<reference evidence="5" key="1">
    <citation type="journal article" date="2019" name="Int. J. Syst. Evol. Microbiol.">
        <title>The Global Catalogue of Microorganisms (GCM) 10K type strain sequencing project: providing services to taxonomists for standard genome sequencing and annotation.</title>
        <authorList>
            <consortium name="The Broad Institute Genomics Platform"/>
            <consortium name="The Broad Institute Genome Sequencing Center for Infectious Disease"/>
            <person name="Wu L."/>
            <person name="Ma J."/>
        </authorList>
    </citation>
    <scope>NUCLEOTIDE SEQUENCE [LARGE SCALE GENOMIC DNA]</scope>
    <source>
        <strain evidence="5">JCM 17938</strain>
    </source>
</reference>
<sequence>MHAIRQHEFGPPENLRYEEVPDPRPGAGQVGIAVRACGVHLVDTMLRRGTYEGPFALPDLPMTPGREVAGVVNELGDGVDESRLGRRVVVHLGMASGGYAERAVANVTDLHPLPDDLDYAAAVAMVGTGRMTIGILDVAQPTAEDVVLVTAAAGGIGTMLVQATRNLGATVVGLAGGAAKAARVRESGATVAVDYTAPDWTDRVRDALEGRGITLVLDGVGGPDGQAAFDLLAPGGRLVVFGWSGGEPIRFDSADLFKRSLSASVALGPGILRRPGGLRGLQERALAEAAAGRLVPAVQTFALKDAAAAHAALETRATVGKVVLVP</sequence>
<dbReference type="InterPro" id="IPR013154">
    <property type="entry name" value="ADH-like_N"/>
</dbReference>
<gene>
    <name evidence="4" type="ORF">GCM10023195_81290</name>
</gene>
<dbReference type="Gene3D" id="3.40.50.720">
    <property type="entry name" value="NAD(P)-binding Rossmann-like Domain"/>
    <property type="match status" value="1"/>
</dbReference>
<keyword evidence="1" id="KW-0521">NADP</keyword>
<evidence type="ECO:0000313" key="4">
    <source>
        <dbReference type="EMBL" id="GAA4618134.1"/>
    </source>
</evidence>
<keyword evidence="5" id="KW-1185">Reference proteome</keyword>
<dbReference type="Proteomes" id="UP001500212">
    <property type="component" value="Unassembled WGS sequence"/>
</dbReference>
<dbReference type="RefSeq" id="WP_345366335.1">
    <property type="nucleotide sequence ID" value="NZ_BAABHJ010000040.1"/>
</dbReference>
<dbReference type="InterPro" id="IPR013149">
    <property type="entry name" value="ADH-like_C"/>
</dbReference>
<proteinExistence type="predicted"/>
<feature type="domain" description="Enoyl reductase (ER)" evidence="3">
    <location>
        <begin position="10"/>
        <end position="324"/>
    </location>
</feature>
<dbReference type="SMART" id="SM00829">
    <property type="entry name" value="PKS_ER"/>
    <property type="match status" value="1"/>
</dbReference>
<dbReference type="CDD" id="cd08244">
    <property type="entry name" value="MDR_enoyl_red"/>
    <property type="match status" value="1"/>
</dbReference>
<dbReference type="Pfam" id="PF08240">
    <property type="entry name" value="ADH_N"/>
    <property type="match status" value="1"/>
</dbReference>